<name>A0A9W7G6A2_9STRA</name>
<organism evidence="1 2">
    <name type="scientific">Triparma retinervis</name>
    <dbReference type="NCBI Taxonomy" id="2557542"/>
    <lineage>
        <taxon>Eukaryota</taxon>
        <taxon>Sar</taxon>
        <taxon>Stramenopiles</taxon>
        <taxon>Ochrophyta</taxon>
        <taxon>Bolidophyceae</taxon>
        <taxon>Parmales</taxon>
        <taxon>Triparmaceae</taxon>
        <taxon>Triparma</taxon>
    </lineage>
</organism>
<accession>A0A9W7G6A2</accession>
<proteinExistence type="predicted"/>
<keyword evidence="2" id="KW-1185">Reference proteome</keyword>
<dbReference type="Proteomes" id="UP001165082">
    <property type="component" value="Unassembled WGS sequence"/>
</dbReference>
<sequence length="116" mass="12350">MFSRIARPASRMVRVGQRRGFGAQAEVEYEGFEKVVRGVLPKDEHVVAGILGGYFALYLVFKGVSAVGGKKEAPVVAAAAAPSAASSAIPSVEDENFGKWIEEPSNLEKLVASIEK</sequence>
<gene>
    <name evidence="1" type="ORF">TrRE_jg13181</name>
</gene>
<evidence type="ECO:0000313" key="2">
    <source>
        <dbReference type="Proteomes" id="UP001165082"/>
    </source>
</evidence>
<reference evidence="1" key="1">
    <citation type="submission" date="2022-07" db="EMBL/GenBank/DDBJ databases">
        <title>Genome analysis of Parmales, a sister group of diatoms, reveals the evolutionary specialization of diatoms from phago-mixotrophs to photoautotrophs.</title>
        <authorList>
            <person name="Ban H."/>
            <person name="Sato S."/>
            <person name="Yoshikawa S."/>
            <person name="Kazumasa Y."/>
            <person name="Nakamura Y."/>
            <person name="Ichinomiya M."/>
            <person name="Saitoh K."/>
            <person name="Sato N."/>
            <person name="Blanc-Mathieu R."/>
            <person name="Endo H."/>
            <person name="Kuwata A."/>
            <person name="Ogata H."/>
        </authorList>
    </citation>
    <scope>NUCLEOTIDE SEQUENCE</scope>
</reference>
<comment type="caution">
    <text evidence="1">The sequence shown here is derived from an EMBL/GenBank/DDBJ whole genome shotgun (WGS) entry which is preliminary data.</text>
</comment>
<dbReference type="OrthoDB" id="192616at2759"/>
<evidence type="ECO:0000313" key="1">
    <source>
        <dbReference type="EMBL" id="GMI34571.1"/>
    </source>
</evidence>
<protein>
    <submittedName>
        <fullName evidence="1">Uncharacterized protein</fullName>
    </submittedName>
</protein>
<dbReference type="EMBL" id="BRXZ01007821">
    <property type="protein sequence ID" value="GMI34571.1"/>
    <property type="molecule type" value="Genomic_DNA"/>
</dbReference>
<dbReference type="AlphaFoldDB" id="A0A9W7G6A2"/>